<dbReference type="InterPro" id="IPR004119">
    <property type="entry name" value="EcKL"/>
</dbReference>
<dbReference type="InterPro" id="IPR015897">
    <property type="entry name" value="CHK_kinase-like"/>
</dbReference>
<dbReference type="GeneID" id="107220497"/>
<dbReference type="RefSeq" id="XP_015514598.1">
    <property type="nucleotide sequence ID" value="XM_015659112.2"/>
</dbReference>
<dbReference type="PANTHER" id="PTHR11012:SF55">
    <property type="entry name" value="BHLH DOMAIN-CONTAINING PROTEIN"/>
    <property type="match status" value="1"/>
</dbReference>
<dbReference type="OrthoDB" id="191037at2759"/>
<dbReference type="Proteomes" id="UP000829291">
    <property type="component" value="Chromosome 4"/>
</dbReference>
<dbReference type="InParanoid" id="A0A6J0BLD0"/>
<dbReference type="SMART" id="SM00587">
    <property type="entry name" value="CHK"/>
    <property type="match status" value="1"/>
</dbReference>
<organism evidence="3">
    <name type="scientific">Neodiprion lecontei</name>
    <name type="common">Redheaded pine sawfly</name>
    <dbReference type="NCBI Taxonomy" id="441921"/>
    <lineage>
        <taxon>Eukaryota</taxon>
        <taxon>Metazoa</taxon>
        <taxon>Ecdysozoa</taxon>
        <taxon>Arthropoda</taxon>
        <taxon>Hexapoda</taxon>
        <taxon>Insecta</taxon>
        <taxon>Pterygota</taxon>
        <taxon>Neoptera</taxon>
        <taxon>Endopterygota</taxon>
        <taxon>Hymenoptera</taxon>
        <taxon>Tenthredinoidea</taxon>
        <taxon>Diprionidae</taxon>
        <taxon>Diprioninae</taxon>
        <taxon>Neodiprion</taxon>
    </lineage>
</organism>
<sequence>MDEMQTALPVKELHNLLQETLGPKMTIKSVVWKPLTNPGENYGSLIYGIDATIARNNTTEVLNLVVKIPPPTEYLIDLFNSPISFWKELIFYKKIVPEFTKLQMESGIDPDKLVQFPLYYGGRLGLTDPNVFDEQAAIVLQNLIPKGYSVRDRLLGLDLEHTQLAIEELAKLHAVTIGLKLKDSEFFKYSVMPALVHVANDTTMETVRDMLRQVHDTLKELPEAKPYINRINKTLRYDYEVDYRLSKPSEPWGTMVHGDYWSNNMLFKYAENSHPISIKIIDFQLGYYGSGAKDLIFFLLSSVQDELLNNSLEDMLDYYYKSFINSLTSLKVDTEKFTREGFDEEVKKSAPLKFGQCIGMTNVIHSVRGVVKNMEDVGKDVNFSAIGNNIRVQKKLLHILQIFDKNQWLID</sequence>
<keyword evidence="2" id="KW-1185">Reference proteome</keyword>
<dbReference type="SUPFAM" id="SSF56112">
    <property type="entry name" value="Protein kinase-like (PK-like)"/>
    <property type="match status" value="1"/>
</dbReference>
<dbReference type="Gene3D" id="3.90.1200.10">
    <property type="match status" value="1"/>
</dbReference>
<proteinExistence type="predicted"/>
<dbReference type="Pfam" id="PF02958">
    <property type="entry name" value="EcKL"/>
    <property type="match status" value="1"/>
</dbReference>
<evidence type="ECO:0000259" key="1">
    <source>
        <dbReference type="SMART" id="SM00587"/>
    </source>
</evidence>
<reference evidence="3" key="1">
    <citation type="submission" date="2025-08" db="UniProtKB">
        <authorList>
            <consortium name="RefSeq"/>
        </authorList>
    </citation>
    <scope>IDENTIFICATION</scope>
    <source>
        <tissue evidence="3">Thorax and Abdomen</tissue>
    </source>
</reference>
<gene>
    <name evidence="3" type="primary">LOC107220497</name>
</gene>
<dbReference type="PANTHER" id="PTHR11012">
    <property type="entry name" value="PROTEIN KINASE-LIKE DOMAIN-CONTAINING"/>
    <property type="match status" value="1"/>
</dbReference>
<accession>A0A6J0BLD0</accession>
<feature type="domain" description="CHK kinase-like" evidence="1">
    <location>
        <begin position="138"/>
        <end position="329"/>
    </location>
</feature>
<dbReference type="InterPro" id="IPR011009">
    <property type="entry name" value="Kinase-like_dom_sf"/>
</dbReference>
<protein>
    <submittedName>
        <fullName evidence="3">Uncharacterized protein LOC107220497</fullName>
    </submittedName>
</protein>
<evidence type="ECO:0000313" key="2">
    <source>
        <dbReference type="Proteomes" id="UP000829291"/>
    </source>
</evidence>
<evidence type="ECO:0000313" key="3">
    <source>
        <dbReference type="RefSeq" id="XP_015514598.1"/>
    </source>
</evidence>
<dbReference type="AlphaFoldDB" id="A0A6J0BLD0"/>
<dbReference type="KEGG" id="nlo:107220497"/>
<name>A0A6J0BLD0_NEOLC</name>